<evidence type="ECO:0000313" key="2">
    <source>
        <dbReference type="Proteomes" id="UP000516173"/>
    </source>
</evidence>
<dbReference type="GeneID" id="80350555"/>
<dbReference type="RefSeq" id="WP_187685129.1">
    <property type="nucleotide sequence ID" value="NZ_AP023396.1"/>
</dbReference>
<dbReference type="AlphaFoldDB" id="A0A7G1KTW6"/>
<dbReference type="Proteomes" id="UP000516173">
    <property type="component" value="Chromosome"/>
</dbReference>
<dbReference type="KEGG" id="nwl:NWFMUON74_61430"/>
<proteinExistence type="predicted"/>
<name>A0A7G1KTW6_9NOCA</name>
<organism evidence="1 2">
    <name type="scientific">Nocardia wallacei</name>
    <dbReference type="NCBI Taxonomy" id="480035"/>
    <lineage>
        <taxon>Bacteria</taxon>
        <taxon>Bacillati</taxon>
        <taxon>Actinomycetota</taxon>
        <taxon>Actinomycetes</taxon>
        <taxon>Mycobacteriales</taxon>
        <taxon>Nocardiaceae</taxon>
        <taxon>Nocardia</taxon>
    </lineage>
</organism>
<sequence length="56" mass="5783">MSHKVTLELDISDQEASSGDAAPIVDALTRIARDAASAGFTVRLSTDEGPIGLALE</sequence>
<protein>
    <submittedName>
        <fullName evidence="1">Uncharacterized protein</fullName>
    </submittedName>
</protein>
<evidence type="ECO:0000313" key="1">
    <source>
        <dbReference type="EMBL" id="BCK58371.1"/>
    </source>
</evidence>
<accession>A0A7G1KTW6</accession>
<reference evidence="1 2" key="1">
    <citation type="submission" date="2020-08" db="EMBL/GenBank/DDBJ databases">
        <title>Genome Sequencing of Nocardia wallacei strain FMUON74 and assembly.</title>
        <authorList>
            <person name="Toyokawa M."/>
            <person name="Uesaka K."/>
        </authorList>
    </citation>
    <scope>NUCLEOTIDE SEQUENCE [LARGE SCALE GENOMIC DNA]</scope>
    <source>
        <strain evidence="1 2">FMUON74</strain>
    </source>
</reference>
<dbReference type="EMBL" id="AP023396">
    <property type="protein sequence ID" value="BCK58371.1"/>
    <property type="molecule type" value="Genomic_DNA"/>
</dbReference>
<keyword evidence="2" id="KW-1185">Reference proteome</keyword>
<gene>
    <name evidence="1" type="ORF">NWFMUON74_61430</name>
</gene>